<dbReference type="Gene3D" id="3.80.10.10">
    <property type="entry name" value="Ribonuclease Inhibitor"/>
    <property type="match status" value="1"/>
</dbReference>
<protein>
    <submittedName>
        <fullName evidence="1">Uncharacterized protein</fullName>
    </submittedName>
</protein>
<dbReference type="Pfam" id="PF05725">
    <property type="entry name" value="FNIP"/>
    <property type="match status" value="7"/>
</dbReference>
<dbReference type="PANTHER" id="PTHR32134">
    <property type="entry name" value="FNIP REPEAT-CONTAINING PROTEIN"/>
    <property type="match status" value="1"/>
</dbReference>
<sequence length="610" mass="68240">MLPPKPGGAVQLQFGPQPLEMETTLKNQGFSQETNLSYVYVPVSMLDAWRFFRCDIDEEEDATPEVLRKALRSLQVASEGAQRVVSSGLGCRRKQLPANVRQLVLGNEVTKELEESWTLPNNLEALKMGIAFGGGLPQNFQWPPRLLHLTLGMGHFDLHRAPLPETLQTLTLGARFDAPLRPNALPGSLKSITFGADFDQPLDGVILPSGLETLTFGVSFNQSLVQVKLPIALRVLHFGDEYNQRLDDVMWPPCMEALSLGARFYWDLDGVLPPSLRRLVVNEHYNEAVALKSISGLSLESLTFMRSSQVLGAVPTANLLGIILGHMWPKNLKSLTFGPEISRDLQDTQLPETLEHLTLGQSFDESLEGVDWPKKLKSLRFGHKFNQSLLETTLPEELQELSFGHCFNQSLEGVTLPETLLRLSFGYNFNQPLEEVNFPKELQHLSFGHEFNQTLQGVRLPDGLLSLTLGYKFNLPFRGVKMPENLQSLTFSYDFDQELTGDNTLPESLRSLVFGYSFNRRLEFVTFPPRLEVLSFGSSFDRSLDKVQLPGELKMLVLGCGFHQSLKEVSFPPRLETLICENPEVLRDACLSEHLQHLSSGGLVVQGVLS</sequence>
<reference evidence="1 2" key="1">
    <citation type="submission" date="2024-02" db="EMBL/GenBank/DDBJ databases">
        <authorList>
            <person name="Chen Y."/>
            <person name="Shah S."/>
            <person name="Dougan E. K."/>
            <person name="Thang M."/>
            <person name="Chan C."/>
        </authorList>
    </citation>
    <scope>NUCLEOTIDE SEQUENCE [LARGE SCALE GENOMIC DNA]</scope>
</reference>
<dbReference type="PANTHER" id="PTHR32134:SF169">
    <property type="entry name" value="FNIP REPEAT-CONTAINING PROTEIN-RELATED"/>
    <property type="match status" value="1"/>
</dbReference>
<dbReference type="EMBL" id="CAXAMN010025583">
    <property type="protein sequence ID" value="CAK9096230.1"/>
    <property type="molecule type" value="Genomic_DNA"/>
</dbReference>
<accession>A0ABP0R7W6</accession>
<evidence type="ECO:0000313" key="1">
    <source>
        <dbReference type="EMBL" id="CAK9096230.1"/>
    </source>
</evidence>
<dbReference type="InterPro" id="IPR032675">
    <property type="entry name" value="LRR_dom_sf"/>
</dbReference>
<dbReference type="InterPro" id="IPR051251">
    <property type="entry name" value="STK_FNIP-Repeat"/>
</dbReference>
<evidence type="ECO:0000313" key="2">
    <source>
        <dbReference type="Proteomes" id="UP001642484"/>
    </source>
</evidence>
<keyword evidence="2" id="KW-1185">Reference proteome</keyword>
<name>A0ABP0R7W6_9DINO</name>
<dbReference type="InterPro" id="IPR008615">
    <property type="entry name" value="FNIP"/>
</dbReference>
<proteinExistence type="predicted"/>
<organism evidence="1 2">
    <name type="scientific">Durusdinium trenchii</name>
    <dbReference type="NCBI Taxonomy" id="1381693"/>
    <lineage>
        <taxon>Eukaryota</taxon>
        <taxon>Sar</taxon>
        <taxon>Alveolata</taxon>
        <taxon>Dinophyceae</taxon>
        <taxon>Suessiales</taxon>
        <taxon>Symbiodiniaceae</taxon>
        <taxon>Durusdinium</taxon>
    </lineage>
</organism>
<comment type="caution">
    <text evidence="1">The sequence shown here is derived from an EMBL/GenBank/DDBJ whole genome shotgun (WGS) entry which is preliminary data.</text>
</comment>
<gene>
    <name evidence="1" type="ORF">CCMP2556_LOCUS45769</name>
</gene>
<dbReference type="Proteomes" id="UP001642484">
    <property type="component" value="Unassembled WGS sequence"/>
</dbReference>
<dbReference type="SUPFAM" id="SSF52058">
    <property type="entry name" value="L domain-like"/>
    <property type="match status" value="2"/>
</dbReference>